<sequence>MLRRHILLASAVSLCYGVKAEEPFPQRPLKMVVPFAAGGGTDIVARLVAVEMSGALGQPVVVDNRAGAGGSMGADIVAKSRADGYTMLMATVSTHAINPALHAKLPYDPIHSFAPVSLIARVGGVVVVQASSAWQSLGQLAQAMRKDPGKLTFGSQGVGGFSHLMGEMFNSQAGVQSTHVPYKGAAPALQDLLSGSIDIVYDTVPALLPHIQSGKLRALAVTTPQRLSSLPTTPTSAEAGFPDFLAETWNALLAPANTPSSVISRLNDAAARATRTSVVRKRMEDLSAEPVGSNSAELGQFMASEIKRWTPVVRTSGARVE</sequence>
<dbReference type="SUPFAM" id="SSF53850">
    <property type="entry name" value="Periplasmic binding protein-like II"/>
    <property type="match status" value="1"/>
</dbReference>
<dbReference type="InterPro" id="IPR042100">
    <property type="entry name" value="Bug_dom1"/>
</dbReference>
<dbReference type="Proteomes" id="UP000267418">
    <property type="component" value="Unassembled WGS sequence"/>
</dbReference>
<dbReference type="EMBL" id="RXOE01000002">
    <property type="protein sequence ID" value="RTQ35571.1"/>
    <property type="molecule type" value="Genomic_DNA"/>
</dbReference>
<reference evidence="2 3" key="1">
    <citation type="submission" date="2018-12" db="EMBL/GenBank/DDBJ databases">
        <title>The genome of Variovorax gossypii DSM 100435.</title>
        <authorList>
            <person name="Gao J."/>
            <person name="Sun J."/>
        </authorList>
    </citation>
    <scope>NUCLEOTIDE SEQUENCE [LARGE SCALE GENOMIC DNA]</scope>
    <source>
        <strain evidence="2 3">DSM 100435</strain>
    </source>
</reference>
<evidence type="ECO:0000256" key="1">
    <source>
        <dbReference type="ARBA" id="ARBA00006987"/>
    </source>
</evidence>
<comment type="similarity">
    <text evidence="1">Belongs to the UPF0065 (bug) family.</text>
</comment>
<accession>A0A431TPD8</accession>
<dbReference type="RefSeq" id="WP_126470871.1">
    <property type="nucleotide sequence ID" value="NZ_RXOE01000002.1"/>
</dbReference>
<evidence type="ECO:0000313" key="3">
    <source>
        <dbReference type="Proteomes" id="UP000267418"/>
    </source>
</evidence>
<dbReference type="AlphaFoldDB" id="A0A431TPD8"/>
<dbReference type="Gene3D" id="3.40.190.150">
    <property type="entry name" value="Bordetella uptake gene, domain 1"/>
    <property type="match status" value="1"/>
</dbReference>
<dbReference type="Pfam" id="PF03401">
    <property type="entry name" value="TctC"/>
    <property type="match status" value="1"/>
</dbReference>
<dbReference type="CDD" id="cd13578">
    <property type="entry name" value="PBP2_Bug27"/>
    <property type="match status" value="1"/>
</dbReference>
<name>A0A431TPD8_9BURK</name>
<gene>
    <name evidence="2" type="ORF">EJP69_14545</name>
</gene>
<dbReference type="PANTHER" id="PTHR42928">
    <property type="entry name" value="TRICARBOXYLATE-BINDING PROTEIN"/>
    <property type="match status" value="1"/>
</dbReference>
<dbReference type="Gene3D" id="3.40.190.10">
    <property type="entry name" value="Periplasmic binding protein-like II"/>
    <property type="match status" value="1"/>
</dbReference>
<comment type="caution">
    <text evidence="2">The sequence shown here is derived from an EMBL/GenBank/DDBJ whole genome shotgun (WGS) entry which is preliminary data.</text>
</comment>
<organism evidence="2 3">
    <name type="scientific">Variovorax gossypii</name>
    <dbReference type="NCBI Taxonomy" id="1679495"/>
    <lineage>
        <taxon>Bacteria</taxon>
        <taxon>Pseudomonadati</taxon>
        <taxon>Pseudomonadota</taxon>
        <taxon>Betaproteobacteria</taxon>
        <taxon>Burkholderiales</taxon>
        <taxon>Comamonadaceae</taxon>
        <taxon>Variovorax</taxon>
    </lineage>
</organism>
<keyword evidence="3" id="KW-1185">Reference proteome</keyword>
<dbReference type="InterPro" id="IPR005064">
    <property type="entry name" value="BUG"/>
</dbReference>
<dbReference type="PANTHER" id="PTHR42928:SF5">
    <property type="entry name" value="BLR1237 PROTEIN"/>
    <property type="match status" value="1"/>
</dbReference>
<protein>
    <submittedName>
        <fullName evidence="2">Tripartite tricarboxylate transporter substrate binding protein</fullName>
    </submittedName>
</protein>
<evidence type="ECO:0000313" key="2">
    <source>
        <dbReference type="EMBL" id="RTQ35571.1"/>
    </source>
</evidence>
<proteinExistence type="inferred from homology"/>
<dbReference type="PIRSF" id="PIRSF017082">
    <property type="entry name" value="YflP"/>
    <property type="match status" value="1"/>
</dbReference>
<dbReference type="OrthoDB" id="8678477at2"/>